<feature type="transmembrane region" description="Helical" evidence="1">
    <location>
        <begin position="439"/>
        <end position="458"/>
    </location>
</feature>
<evidence type="ECO:0000313" key="2">
    <source>
        <dbReference type="EMBL" id="VIO56283.1"/>
    </source>
</evidence>
<dbReference type="EMBL" id="CAAKMV010000123">
    <property type="protein sequence ID" value="VIO56283.1"/>
    <property type="molecule type" value="Genomic_DNA"/>
</dbReference>
<feature type="transmembrane region" description="Helical" evidence="1">
    <location>
        <begin position="135"/>
        <end position="154"/>
    </location>
</feature>
<evidence type="ECO:0000256" key="1">
    <source>
        <dbReference type="SAM" id="Phobius"/>
    </source>
</evidence>
<feature type="transmembrane region" description="Helical" evidence="1">
    <location>
        <begin position="166"/>
        <end position="184"/>
    </location>
</feature>
<keyword evidence="1" id="KW-0812">Transmembrane</keyword>
<gene>
    <name evidence="2" type="ORF">FUG_LOCUS202920</name>
</gene>
<keyword evidence="1" id="KW-0472">Membrane</keyword>
<feature type="transmembrane region" description="Helical" evidence="1">
    <location>
        <begin position="395"/>
        <end position="419"/>
    </location>
</feature>
<dbReference type="PANTHER" id="PTHR37577">
    <property type="entry name" value="INTEGRAL MEMBRANE PROTEIN"/>
    <property type="match status" value="1"/>
</dbReference>
<dbReference type="AlphaFoldDB" id="A0A4E9DE31"/>
<dbReference type="PANTHER" id="PTHR37577:SF1">
    <property type="entry name" value="INTEGRAL MEMBRANE PROTEIN"/>
    <property type="match status" value="1"/>
</dbReference>
<name>A0A4E9DE31_GIBZA</name>
<feature type="transmembrane region" description="Helical" evidence="1">
    <location>
        <begin position="23"/>
        <end position="48"/>
    </location>
</feature>
<feature type="transmembrane region" description="Helical" evidence="1">
    <location>
        <begin position="575"/>
        <end position="594"/>
    </location>
</feature>
<reference evidence="2" key="1">
    <citation type="submission" date="2019-04" db="EMBL/GenBank/DDBJ databases">
        <authorList>
            <person name="Melise S."/>
            <person name="Noan J."/>
            <person name="Okalmin O."/>
        </authorList>
    </citation>
    <scope>NUCLEOTIDE SEQUENCE</scope>
    <source>
        <strain evidence="2">FN9</strain>
    </source>
</reference>
<sequence length="621" mass="69613">MDCDPEKLKKLVNDKEVGFDADIAGLGVLIAFVTTSVATIIVLVFAFLTDSVPSHLLNTGDAIIASGIRRLCHRPLGGSSTPNHAKEVDIRNERIASYKAFLHSANDQLLVSLVAIMIGAVITSSKITIYSSNLVIAIGCLSLTVHLGCFPFYMDRLIDHRVAMTLRVLPMLSGVVMLLFMLILRLSDTWDMKTHVYLKCAIKGYILDSGILSYRLPSVIIYFAVFYGACEIVWVSYKQQSPDTESGGRPPQDQQGTSLATEIIHRNRHNPDIELQQTLQVPSRLLEYRGGNSSLNLSTIEREVLAVYEIMERSLTDDTGRSANIQNNFNQTTVTLFKPNTEPMRFMEIWKNVRAEQQNTLLNRFFRVVALDFLLYGPKPGPRLRYMMRWHVSTWIFHQCLGSFVWRLCWLWSGVVYGVSSIVLYHGDRVGMKKISDHWGFGQIVAVTLLVLPLFAAMESRADYKRRTKSIIASYEISTEPTDGRSINSSLDHHTPGHGSVQGAGCQADIEAIQFAGELFRRRAAAIGYPFLHTSVWRLSLEESPTLQKTAGCQAILMLAYATALGIYLKFYQASFVFAFIFGVFIICRFVGLARMAKVNRSRCLPGFLENLDGDISEQFS</sequence>
<organism evidence="2">
    <name type="scientific">Gibberella zeae</name>
    <name type="common">Wheat head blight fungus</name>
    <name type="synonym">Fusarium graminearum</name>
    <dbReference type="NCBI Taxonomy" id="5518"/>
    <lineage>
        <taxon>Eukaryota</taxon>
        <taxon>Fungi</taxon>
        <taxon>Dikarya</taxon>
        <taxon>Ascomycota</taxon>
        <taxon>Pezizomycotina</taxon>
        <taxon>Sordariomycetes</taxon>
        <taxon>Hypocreomycetidae</taxon>
        <taxon>Hypocreales</taxon>
        <taxon>Nectriaceae</taxon>
        <taxon>Fusarium</taxon>
    </lineage>
</organism>
<feature type="transmembrane region" description="Helical" evidence="1">
    <location>
        <begin position="109"/>
        <end position="129"/>
    </location>
</feature>
<protein>
    <submittedName>
        <fullName evidence="2">Uncharacterized protein</fullName>
    </submittedName>
</protein>
<dbReference type="InterPro" id="IPR053018">
    <property type="entry name" value="Elsinochrome_Biosynth-Asso"/>
</dbReference>
<feature type="transmembrane region" description="Helical" evidence="1">
    <location>
        <begin position="551"/>
        <end position="569"/>
    </location>
</feature>
<accession>A0A4E9DE31</accession>
<keyword evidence="1" id="KW-1133">Transmembrane helix</keyword>
<proteinExistence type="predicted"/>